<dbReference type="EMBL" id="ML993596">
    <property type="protein sequence ID" value="KAF2166683.1"/>
    <property type="molecule type" value="Genomic_DNA"/>
</dbReference>
<dbReference type="SUPFAM" id="SSF56059">
    <property type="entry name" value="Glutathione synthetase ATP-binding domain-like"/>
    <property type="match status" value="1"/>
</dbReference>
<dbReference type="Proteomes" id="UP000799537">
    <property type="component" value="Unassembled WGS sequence"/>
</dbReference>
<sequence length="629" mass="69314">MANGCSWKAVDIFFKHIDGPPSFIHSGKCHLIRLSIDTVHDGIQPIASDDVGAIQAFQFLIDCLGATSESRMGISVARIVMPSSSGYIVRSDIVPLRMLDCPLITTAKNFSQPLQFFAGNADIPANLQQLLEVIASSAGGILLKNTPSDDLDNQESRIKLLDIELENRLSFPWLSEDKPSRQTLVLVDGGSLSPDQGGCGASLFGAAQALGINTWSHWRKAFIPIDCTMRCEVPFARRIVKGILAYGSHVDGIVTFCDRYKEPVAEAALELGLPTYPPEAYSLALNKFQLGRFEGHPTCLVPSTDLEHAAAIVAEHGLEFPLIVKPCTGFLSEGVFRVENTEQLMAGIKKAVEVDRQDANIAIEAYCGGPEVDANFVLCDGEVLFIEASDEYPKGADVNAHGNVENFIELANVLPSKLPADELAVLRESLLQSLLRLGFRDGFYHLEARVNNSTMEYVMRDGILDLEERPAGNDHKPSVWLIEINPRPPGMHTSEASKHTYGVDYWGLGLLFALEDKQRAKQLSYPFGRGPQCFCEMVFIPVEHGGNFQSGDVCAELFERRPDLKGFVSFSCCFWKKGQIVPDPIHTGVNSWVAHFNVFSRESRAQVLEIAETVRLEQFPGRILQYADV</sequence>
<gene>
    <name evidence="6" type="ORF">M409DRAFT_66653</name>
</gene>
<dbReference type="RefSeq" id="XP_033667572.1">
    <property type="nucleotide sequence ID" value="XM_033817034.1"/>
</dbReference>
<evidence type="ECO:0000256" key="3">
    <source>
        <dbReference type="ARBA" id="ARBA00022840"/>
    </source>
</evidence>
<dbReference type="InterPro" id="IPR011761">
    <property type="entry name" value="ATP-grasp"/>
</dbReference>
<name>A0A6A6CJA1_ZASCE</name>
<dbReference type="InterPro" id="IPR052032">
    <property type="entry name" value="ATP-dep_AA_Ligase"/>
</dbReference>
<dbReference type="PANTHER" id="PTHR43585:SF2">
    <property type="entry name" value="ATP-GRASP ENZYME FSQD"/>
    <property type="match status" value="1"/>
</dbReference>
<dbReference type="Gene3D" id="3.30.1490.20">
    <property type="entry name" value="ATP-grasp fold, A domain"/>
    <property type="match status" value="1"/>
</dbReference>
<keyword evidence="7" id="KW-1185">Reference proteome</keyword>
<dbReference type="GeneID" id="54570306"/>
<evidence type="ECO:0000313" key="6">
    <source>
        <dbReference type="EMBL" id="KAF2166683.1"/>
    </source>
</evidence>
<evidence type="ECO:0000313" key="7">
    <source>
        <dbReference type="Proteomes" id="UP000799537"/>
    </source>
</evidence>
<keyword evidence="1" id="KW-0436">Ligase</keyword>
<dbReference type="GO" id="GO:0005524">
    <property type="term" value="F:ATP binding"/>
    <property type="evidence" value="ECO:0007669"/>
    <property type="project" value="UniProtKB-UniRule"/>
</dbReference>
<reference evidence="6" key="1">
    <citation type="journal article" date="2020" name="Stud. Mycol.">
        <title>101 Dothideomycetes genomes: a test case for predicting lifestyles and emergence of pathogens.</title>
        <authorList>
            <person name="Haridas S."/>
            <person name="Albert R."/>
            <person name="Binder M."/>
            <person name="Bloem J."/>
            <person name="Labutti K."/>
            <person name="Salamov A."/>
            <person name="Andreopoulos B."/>
            <person name="Baker S."/>
            <person name="Barry K."/>
            <person name="Bills G."/>
            <person name="Bluhm B."/>
            <person name="Cannon C."/>
            <person name="Castanera R."/>
            <person name="Culley D."/>
            <person name="Daum C."/>
            <person name="Ezra D."/>
            <person name="Gonzalez J."/>
            <person name="Henrissat B."/>
            <person name="Kuo A."/>
            <person name="Liang C."/>
            <person name="Lipzen A."/>
            <person name="Lutzoni F."/>
            <person name="Magnuson J."/>
            <person name="Mondo S."/>
            <person name="Nolan M."/>
            <person name="Ohm R."/>
            <person name="Pangilinan J."/>
            <person name="Park H.-J."/>
            <person name="Ramirez L."/>
            <person name="Alfaro M."/>
            <person name="Sun H."/>
            <person name="Tritt A."/>
            <person name="Yoshinaga Y."/>
            <person name="Zwiers L.-H."/>
            <person name="Turgeon B."/>
            <person name="Goodwin S."/>
            <person name="Spatafora J."/>
            <person name="Crous P."/>
            <person name="Grigoriev I."/>
        </authorList>
    </citation>
    <scope>NUCLEOTIDE SEQUENCE</scope>
    <source>
        <strain evidence="6">ATCC 36951</strain>
    </source>
</reference>
<evidence type="ECO:0000256" key="4">
    <source>
        <dbReference type="PROSITE-ProRule" id="PRU00409"/>
    </source>
</evidence>
<organism evidence="6 7">
    <name type="scientific">Zasmidium cellare ATCC 36951</name>
    <dbReference type="NCBI Taxonomy" id="1080233"/>
    <lineage>
        <taxon>Eukaryota</taxon>
        <taxon>Fungi</taxon>
        <taxon>Dikarya</taxon>
        <taxon>Ascomycota</taxon>
        <taxon>Pezizomycotina</taxon>
        <taxon>Dothideomycetes</taxon>
        <taxon>Dothideomycetidae</taxon>
        <taxon>Mycosphaerellales</taxon>
        <taxon>Mycosphaerellaceae</taxon>
        <taxon>Zasmidium</taxon>
    </lineage>
</organism>
<dbReference type="GO" id="GO:0046872">
    <property type="term" value="F:metal ion binding"/>
    <property type="evidence" value="ECO:0007669"/>
    <property type="project" value="InterPro"/>
</dbReference>
<dbReference type="AlphaFoldDB" id="A0A6A6CJA1"/>
<dbReference type="Gene3D" id="3.30.470.20">
    <property type="entry name" value="ATP-grasp fold, B domain"/>
    <property type="match status" value="1"/>
</dbReference>
<evidence type="ECO:0000256" key="2">
    <source>
        <dbReference type="ARBA" id="ARBA00022741"/>
    </source>
</evidence>
<protein>
    <recommendedName>
        <fullName evidence="5">ATP-grasp domain-containing protein</fullName>
    </recommendedName>
</protein>
<dbReference type="PROSITE" id="PS50975">
    <property type="entry name" value="ATP_GRASP"/>
    <property type="match status" value="1"/>
</dbReference>
<dbReference type="GO" id="GO:0016874">
    <property type="term" value="F:ligase activity"/>
    <property type="evidence" value="ECO:0007669"/>
    <property type="project" value="UniProtKB-KW"/>
</dbReference>
<dbReference type="Pfam" id="PF13535">
    <property type="entry name" value="ATP-grasp_4"/>
    <property type="match status" value="1"/>
</dbReference>
<dbReference type="OrthoDB" id="434648at2759"/>
<keyword evidence="2 4" id="KW-0547">Nucleotide-binding</keyword>
<proteinExistence type="predicted"/>
<evidence type="ECO:0000256" key="1">
    <source>
        <dbReference type="ARBA" id="ARBA00022598"/>
    </source>
</evidence>
<accession>A0A6A6CJA1</accession>
<keyword evidence="3 4" id="KW-0067">ATP-binding</keyword>
<feature type="domain" description="ATP-grasp" evidence="5">
    <location>
        <begin position="287"/>
        <end position="514"/>
    </location>
</feature>
<dbReference type="InterPro" id="IPR013815">
    <property type="entry name" value="ATP_grasp_subdomain_1"/>
</dbReference>
<evidence type="ECO:0000259" key="5">
    <source>
        <dbReference type="PROSITE" id="PS50975"/>
    </source>
</evidence>
<dbReference type="PANTHER" id="PTHR43585">
    <property type="entry name" value="FUMIPYRROLE BIOSYNTHESIS PROTEIN C"/>
    <property type="match status" value="1"/>
</dbReference>
<dbReference type="Gene3D" id="3.40.50.20">
    <property type="match status" value="1"/>
</dbReference>